<protein>
    <recommendedName>
        <fullName evidence="4">Mariner Mos1 transposase</fullName>
    </recommendedName>
</protein>
<evidence type="ECO:0000313" key="3">
    <source>
        <dbReference type="Proteomes" id="UP000299102"/>
    </source>
</evidence>
<gene>
    <name evidence="2" type="ORF">EVAR_28622_1</name>
</gene>
<keyword evidence="1" id="KW-1133">Transmembrane helix</keyword>
<accession>A0A4C1XX75</accession>
<feature type="transmembrane region" description="Helical" evidence="1">
    <location>
        <begin position="99"/>
        <end position="116"/>
    </location>
</feature>
<evidence type="ECO:0000256" key="1">
    <source>
        <dbReference type="SAM" id="Phobius"/>
    </source>
</evidence>
<keyword evidence="3" id="KW-1185">Reference proteome</keyword>
<organism evidence="2 3">
    <name type="scientific">Eumeta variegata</name>
    <name type="common">Bagworm moth</name>
    <name type="synonym">Eumeta japonica</name>
    <dbReference type="NCBI Taxonomy" id="151549"/>
    <lineage>
        <taxon>Eukaryota</taxon>
        <taxon>Metazoa</taxon>
        <taxon>Ecdysozoa</taxon>
        <taxon>Arthropoda</taxon>
        <taxon>Hexapoda</taxon>
        <taxon>Insecta</taxon>
        <taxon>Pterygota</taxon>
        <taxon>Neoptera</taxon>
        <taxon>Endopterygota</taxon>
        <taxon>Lepidoptera</taxon>
        <taxon>Glossata</taxon>
        <taxon>Ditrysia</taxon>
        <taxon>Tineoidea</taxon>
        <taxon>Psychidae</taxon>
        <taxon>Oiketicinae</taxon>
        <taxon>Eumeta</taxon>
    </lineage>
</organism>
<dbReference type="AlphaFoldDB" id="A0A4C1XX75"/>
<name>A0A4C1XX75_EUMVA</name>
<keyword evidence="1" id="KW-0812">Transmembrane</keyword>
<comment type="caution">
    <text evidence="2">The sequence shown here is derived from an EMBL/GenBank/DDBJ whole genome shotgun (WGS) entry which is preliminary data.</text>
</comment>
<sequence length="148" mass="17450">MNLKRHEHLAVGKLCTRWIAHNLTIAQKLRRVDCYRKTMQRLAGGNSNAVYNIITSNERWIRCYDPETIDSLIDGRFLSKSYLLKKTRSKRQKKDVQKYWLIHLIHLASCGFYLFPKIKEKLRGMWLTDAEEAVTAYENTVEMIAKCE</sequence>
<reference evidence="2 3" key="1">
    <citation type="journal article" date="2019" name="Commun. Biol.">
        <title>The bagworm genome reveals a unique fibroin gene that provides high tensile strength.</title>
        <authorList>
            <person name="Kono N."/>
            <person name="Nakamura H."/>
            <person name="Ohtoshi R."/>
            <person name="Tomita M."/>
            <person name="Numata K."/>
            <person name="Arakawa K."/>
        </authorList>
    </citation>
    <scope>NUCLEOTIDE SEQUENCE [LARGE SCALE GENOMIC DNA]</scope>
</reference>
<proteinExistence type="predicted"/>
<evidence type="ECO:0000313" key="2">
    <source>
        <dbReference type="EMBL" id="GBP66755.1"/>
    </source>
</evidence>
<evidence type="ECO:0008006" key="4">
    <source>
        <dbReference type="Google" id="ProtNLM"/>
    </source>
</evidence>
<keyword evidence="1" id="KW-0472">Membrane</keyword>
<dbReference type="OrthoDB" id="10017160at2759"/>
<dbReference type="EMBL" id="BGZK01000966">
    <property type="protein sequence ID" value="GBP66755.1"/>
    <property type="molecule type" value="Genomic_DNA"/>
</dbReference>
<dbReference type="Proteomes" id="UP000299102">
    <property type="component" value="Unassembled WGS sequence"/>
</dbReference>